<gene>
    <name evidence="4" type="ORF">SDC9_14422</name>
</gene>
<dbReference type="Pfam" id="PF10145">
    <property type="entry name" value="PhageMin_Tail"/>
    <property type="match status" value="1"/>
</dbReference>
<comment type="caution">
    <text evidence="4">The sequence shown here is derived from an EMBL/GenBank/DDBJ whole genome shotgun (WGS) entry which is preliminary data.</text>
</comment>
<dbReference type="PANTHER" id="PTHR37813:SF1">
    <property type="entry name" value="FELS-2 PROPHAGE PROTEIN"/>
    <property type="match status" value="1"/>
</dbReference>
<keyword evidence="1" id="KW-1188">Viral release from host cell</keyword>
<keyword evidence="2" id="KW-0812">Transmembrane</keyword>
<evidence type="ECO:0000313" key="4">
    <source>
        <dbReference type="EMBL" id="MPL68694.1"/>
    </source>
</evidence>
<sequence>MSALQKLLFHIGVSDDASGKMLGIQRAVDKTCSAAKTSFGGLTSALSGALSAGALSGMIGPARAFNKSVNEVASLGTDTAALDALQKASKHFAISYGGNAAEIVSSAYDIQSAIAGLQGTELASFTVASATLARATKADAGTITAYMGTMYGIFKQQADKMGKAQWVEQMAGRTALAVQMFKTTGAEMSSAFTALGANAQAAGISAQEQIAVLGMLQSTMGGSEAGTKYKAFLAGVGNAQKELGLKFTDKSGNMLGMDRILEKIRGKFGETLSVNESDMLKKAFGSDEAVSLIKLMLTQTGALKKNIADLGRVNNMDKAKEMARTMSGVWGRLSGSWDAVKISFGQRILPTINKVVGKLADFVAYIHKCIEIAPGLTTKIGLLAVGLTVVGAVLGLVGAAFAFGKIVLMGFLGPVLPLIGLLGKLKTLLTFAKIAMWVLAFTGTYLGMVFKMMATGALKFAAALLANPITWIVLGIMALVGAVVALIYYWSDLVAWFSNTSWGQGLIAMFQDLRQWWKNLTASFTDGTWIQTLMGLLDTLMAPLRALGDGIGWIGEKLGIISGEGPKIEASGVGALAAPRQSQMLPGGVAGQISNATNNNGKTVTVGSINIQAERVPTLDEMTEICYGA</sequence>
<keyword evidence="2" id="KW-1133">Transmembrane helix</keyword>
<evidence type="ECO:0000256" key="1">
    <source>
        <dbReference type="ARBA" id="ARBA00022612"/>
    </source>
</evidence>
<dbReference type="NCBIfam" id="TIGR01760">
    <property type="entry name" value="tape_meas_TP901"/>
    <property type="match status" value="1"/>
</dbReference>
<keyword evidence="2" id="KW-0472">Membrane</keyword>
<organism evidence="4">
    <name type="scientific">bioreactor metagenome</name>
    <dbReference type="NCBI Taxonomy" id="1076179"/>
    <lineage>
        <taxon>unclassified sequences</taxon>
        <taxon>metagenomes</taxon>
        <taxon>ecological metagenomes</taxon>
    </lineage>
</organism>
<dbReference type="PANTHER" id="PTHR37813">
    <property type="entry name" value="FELS-2 PROPHAGE PROTEIN"/>
    <property type="match status" value="1"/>
</dbReference>
<evidence type="ECO:0000256" key="2">
    <source>
        <dbReference type="SAM" id="Phobius"/>
    </source>
</evidence>
<dbReference type="EMBL" id="VSSQ01000043">
    <property type="protein sequence ID" value="MPL68694.1"/>
    <property type="molecule type" value="Genomic_DNA"/>
</dbReference>
<accession>A0A644TP67</accession>
<name>A0A644TP67_9ZZZZ</name>
<dbReference type="InterPro" id="IPR010090">
    <property type="entry name" value="Phage_tape_meas"/>
</dbReference>
<feature type="transmembrane region" description="Helical" evidence="2">
    <location>
        <begin position="434"/>
        <end position="457"/>
    </location>
</feature>
<proteinExistence type="predicted"/>
<feature type="domain" description="Phage tail tape measure protein" evidence="3">
    <location>
        <begin position="87"/>
        <end position="285"/>
    </location>
</feature>
<evidence type="ECO:0000259" key="3">
    <source>
        <dbReference type="Pfam" id="PF10145"/>
    </source>
</evidence>
<protein>
    <recommendedName>
        <fullName evidence="3">Phage tail tape measure protein domain-containing protein</fullName>
    </recommendedName>
</protein>
<dbReference type="AlphaFoldDB" id="A0A644TP67"/>
<reference evidence="4" key="1">
    <citation type="submission" date="2019-08" db="EMBL/GenBank/DDBJ databases">
        <authorList>
            <person name="Kucharzyk K."/>
            <person name="Murdoch R.W."/>
            <person name="Higgins S."/>
            <person name="Loffler F."/>
        </authorList>
    </citation>
    <scope>NUCLEOTIDE SEQUENCE</scope>
</reference>
<feature type="transmembrane region" description="Helical" evidence="2">
    <location>
        <begin position="469"/>
        <end position="490"/>
    </location>
</feature>
<feature type="transmembrane region" description="Helical" evidence="2">
    <location>
        <begin position="380"/>
        <end position="400"/>
    </location>
</feature>
<feature type="transmembrane region" description="Helical" evidence="2">
    <location>
        <begin position="406"/>
        <end position="422"/>
    </location>
</feature>